<evidence type="ECO:0000313" key="1">
    <source>
        <dbReference type="EMBL" id="VVV71893.1"/>
    </source>
</evidence>
<dbReference type="PANTHER" id="PTHR47885">
    <property type="entry name" value="AP-5 COMPLEX SUBUNIT ZETA-1"/>
    <property type="match status" value="1"/>
</dbReference>
<sequence length="50" mass="5407">MLLALMDEAYTGSSIEDRGADSGDENDRSVDVADSLFLELLKDENEGLSV</sequence>
<dbReference type="EMBL" id="LR721776">
    <property type="protein sequence ID" value="VVV71893.1"/>
    <property type="molecule type" value="Genomic_DNA"/>
</dbReference>
<name>A0A5K0Y529_9MAGN</name>
<dbReference type="AlphaFoldDB" id="A0A5K0Y529"/>
<organism evidence="1">
    <name type="scientific">Nymphaea colorata</name>
    <name type="common">pocket water lily</name>
    <dbReference type="NCBI Taxonomy" id="210225"/>
    <lineage>
        <taxon>Eukaryota</taxon>
        <taxon>Viridiplantae</taxon>
        <taxon>Streptophyta</taxon>
        <taxon>Embryophyta</taxon>
        <taxon>Tracheophyta</taxon>
        <taxon>Spermatophyta</taxon>
        <taxon>Magnoliopsida</taxon>
        <taxon>Nymphaeales</taxon>
        <taxon>Nymphaeaceae</taxon>
        <taxon>Nymphaea</taxon>
    </lineage>
</organism>
<reference evidence="1" key="1">
    <citation type="submission" date="2019-09" db="EMBL/GenBank/DDBJ databases">
        <authorList>
            <person name="Zhang L."/>
        </authorList>
    </citation>
    <scope>NUCLEOTIDE SEQUENCE</scope>
</reference>
<accession>A0A5K0Y529</accession>
<gene>
    <name evidence="1" type="ORF">NYM_LOCUS6152</name>
</gene>
<dbReference type="PANTHER" id="PTHR47885:SF1">
    <property type="entry name" value="AP-5 COMPLEX SUBUNIT ZETA-1"/>
    <property type="match status" value="1"/>
</dbReference>
<proteinExistence type="predicted"/>
<protein>
    <submittedName>
        <fullName evidence="1">Uncharacterized protein</fullName>
    </submittedName>
</protein>